<organism evidence="4 5">
    <name type="scientific">Trichogramma kaykai</name>
    <dbReference type="NCBI Taxonomy" id="54128"/>
    <lineage>
        <taxon>Eukaryota</taxon>
        <taxon>Metazoa</taxon>
        <taxon>Ecdysozoa</taxon>
        <taxon>Arthropoda</taxon>
        <taxon>Hexapoda</taxon>
        <taxon>Insecta</taxon>
        <taxon>Pterygota</taxon>
        <taxon>Neoptera</taxon>
        <taxon>Endopterygota</taxon>
        <taxon>Hymenoptera</taxon>
        <taxon>Apocrita</taxon>
        <taxon>Proctotrupomorpha</taxon>
        <taxon>Chalcidoidea</taxon>
        <taxon>Trichogrammatidae</taxon>
        <taxon>Trichogramma</taxon>
    </lineage>
</organism>
<dbReference type="PRINTS" id="PR01415">
    <property type="entry name" value="ANKYRIN"/>
</dbReference>
<dbReference type="Gene3D" id="1.25.40.20">
    <property type="entry name" value="Ankyrin repeat-containing domain"/>
    <property type="match status" value="1"/>
</dbReference>
<proteinExistence type="predicted"/>
<gene>
    <name evidence="4" type="ORF">TKK_006550</name>
</gene>
<evidence type="ECO:0000313" key="4">
    <source>
        <dbReference type="EMBL" id="KAL3399919.1"/>
    </source>
</evidence>
<dbReference type="InterPro" id="IPR002110">
    <property type="entry name" value="Ankyrin_rpt"/>
</dbReference>
<dbReference type="InterPro" id="IPR036770">
    <property type="entry name" value="Ankyrin_rpt-contain_sf"/>
</dbReference>
<reference evidence="4 5" key="1">
    <citation type="journal article" date="2024" name="bioRxiv">
        <title>A reference genome for Trichogramma kaykai: A tiny desert-dwelling parasitoid wasp with competing sex-ratio distorters.</title>
        <authorList>
            <person name="Culotta J."/>
            <person name="Lindsey A.R."/>
        </authorList>
    </citation>
    <scope>NUCLEOTIDE SEQUENCE [LARGE SCALE GENOMIC DNA]</scope>
    <source>
        <strain evidence="4 5">KSX58</strain>
    </source>
</reference>
<feature type="repeat" description="ANK" evidence="3">
    <location>
        <begin position="408"/>
        <end position="440"/>
    </location>
</feature>
<feature type="repeat" description="ANK" evidence="3">
    <location>
        <begin position="260"/>
        <end position="292"/>
    </location>
</feature>
<evidence type="ECO:0000256" key="2">
    <source>
        <dbReference type="ARBA" id="ARBA00023043"/>
    </source>
</evidence>
<keyword evidence="5" id="KW-1185">Reference proteome</keyword>
<evidence type="ECO:0000256" key="1">
    <source>
        <dbReference type="ARBA" id="ARBA00022737"/>
    </source>
</evidence>
<dbReference type="PANTHER" id="PTHR24198">
    <property type="entry name" value="ANKYRIN REPEAT AND PROTEIN KINASE DOMAIN-CONTAINING PROTEIN"/>
    <property type="match status" value="1"/>
</dbReference>
<dbReference type="AlphaFoldDB" id="A0ABD2X457"/>
<feature type="repeat" description="ANK" evidence="3">
    <location>
        <begin position="148"/>
        <end position="180"/>
    </location>
</feature>
<evidence type="ECO:0000313" key="5">
    <source>
        <dbReference type="Proteomes" id="UP001627154"/>
    </source>
</evidence>
<keyword evidence="2 3" id="KW-0040">ANK repeat</keyword>
<dbReference type="PROSITE" id="PS50297">
    <property type="entry name" value="ANK_REP_REGION"/>
    <property type="match status" value="4"/>
</dbReference>
<name>A0ABD2X457_9HYME</name>
<dbReference type="PROSITE" id="PS50088">
    <property type="entry name" value="ANK_REPEAT"/>
    <property type="match status" value="5"/>
</dbReference>
<evidence type="ECO:0000256" key="3">
    <source>
        <dbReference type="PROSITE-ProRule" id="PRU00023"/>
    </source>
</evidence>
<protein>
    <submittedName>
        <fullName evidence="4">Uncharacterized protein</fullName>
    </submittedName>
</protein>
<dbReference type="PANTHER" id="PTHR24198:SF165">
    <property type="entry name" value="ANKYRIN REPEAT-CONTAINING PROTEIN-RELATED"/>
    <property type="match status" value="1"/>
</dbReference>
<dbReference type="Pfam" id="PF00023">
    <property type="entry name" value="Ank"/>
    <property type="match status" value="2"/>
</dbReference>
<dbReference type="SMART" id="SM00248">
    <property type="entry name" value="ANK"/>
    <property type="match status" value="8"/>
</dbReference>
<sequence>MDYGHLETDCGPVNLLIFKSLRKKFNLESKEERREFLRRICPLVSDWKDKYSDLGSIFRPREFDWLLSDSIDISCNGPDNLHGLEFFNFVIRSGYKDKPDIDKDGKPVLRRSTPVHHVARRTVTNWKYWLSGLFKMYNRFDVNYIDECGFTHFHAACQADREDIVEQFLEHGQDPNCRPRESNQKIYFNPPLHVALEHDNQVVAKLLLRSGADPNLANVKGSTPLHIICRNSRLIDTMKMFFKINDEKNQMVHVDARDRCGCTPLHLALTYQDAKVTEVLLIRGANPTLVQENGLTPLHSICTKKDGDYLLKALLKSSNNKKNPVHVNAQDNDGDTPLHLALESERKVVVELLLKNGAEPNLANKEGLTPLHVICNRNDDDDDDLAKLFFKAIDAIHGSVHVDARDKLGRTPLQLAVSNLLPHVVEVLLDHGADLSNFSFPNESYFGKRFEPTNDSLNFKLKLASGALAIVERLEIRGYELTFSETMTIMKFFSKHKLINNSGHDNFWHSNENFLIKAKKILMIPSLSLYELIRSLPE</sequence>
<dbReference type="Proteomes" id="UP001627154">
    <property type="component" value="Unassembled WGS sequence"/>
</dbReference>
<feature type="repeat" description="ANK" evidence="3">
    <location>
        <begin position="333"/>
        <end position="365"/>
    </location>
</feature>
<feature type="repeat" description="ANK" evidence="3">
    <location>
        <begin position="187"/>
        <end position="219"/>
    </location>
</feature>
<accession>A0ABD2X457</accession>
<dbReference type="SUPFAM" id="SSF48403">
    <property type="entry name" value="Ankyrin repeat"/>
    <property type="match status" value="1"/>
</dbReference>
<dbReference type="EMBL" id="JBJJXI010000054">
    <property type="protein sequence ID" value="KAL3399919.1"/>
    <property type="molecule type" value="Genomic_DNA"/>
</dbReference>
<keyword evidence="1" id="KW-0677">Repeat</keyword>
<dbReference type="Pfam" id="PF12796">
    <property type="entry name" value="Ank_2"/>
    <property type="match status" value="1"/>
</dbReference>
<comment type="caution">
    <text evidence="4">The sequence shown here is derived from an EMBL/GenBank/DDBJ whole genome shotgun (WGS) entry which is preliminary data.</text>
</comment>